<gene>
    <name evidence="5" type="primary">GRHPR</name>
    <name evidence="5" type="ORF">Y1Q_0000902</name>
</gene>
<keyword evidence="1" id="KW-0560">Oxidoreductase</keyword>
<evidence type="ECO:0000259" key="3">
    <source>
        <dbReference type="Pfam" id="PF00389"/>
    </source>
</evidence>
<feature type="domain" description="D-isomer specific 2-hydroxyacid dehydrogenase NAD-binding" evidence="4">
    <location>
        <begin position="406"/>
        <end position="585"/>
    </location>
</feature>
<evidence type="ECO:0000256" key="1">
    <source>
        <dbReference type="ARBA" id="ARBA00023002"/>
    </source>
</evidence>
<dbReference type="STRING" id="8496.A0A151NDW1"/>
<dbReference type="GO" id="GO:0005829">
    <property type="term" value="C:cytosol"/>
    <property type="evidence" value="ECO:0007669"/>
    <property type="project" value="TreeGrafter"/>
</dbReference>
<feature type="domain" description="D-isomer specific 2-hydroxyacid dehydrogenase NAD-binding" evidence="4">
    <location>
        <begin position="97"/>
        <end position="276"/>
    </location>
</feature>
<organism evidence="5 6">
    <name type="scientific">Alligator mississippiensis</name>
    <name type="common">American alligator</name>
    <dbReference type="NCBI Taxonomy" id="8496"/>
    <lineage>
        <taxon>Eukaryota</taxon>
        <taxon>Metazoa</taxon>
        <taxon>Chordata</taxon>
        <taxon>Craniata</taxon>
        <taxon>Vertebrata</taxon>
        <taxon>Euteleostomi</taxon>
        <taxon>Archelosauria</taxon>
        <taxon>Archosauria</taxon>
        <taxon>Crocodylia</taxon>
        <taxon>Alligatoridae</taxon>
        <taxon>Alligatorinae</taxon>
        <taxon>Alligator</taxon>
    </lineage>
</organism>
<feature type="domain" description="D-isomer specific 2-hydroxyacid dehydrogenase catalytic" evidence="3">
    <location>
        <begin position="3"/>
        <end position="304"/>
    </location>
</feature>
<reference evidence="5 6" key="1">
    <citation type="journal article" date="2012" name="Genome Biol.">
        <title>Sequencing three crocodilian genomes to illuminate the evolution of archosaurs and amniotes.</title>
        <authorList>
            <person name="St John J.A."/>
            <person name="Braun E.L."/>
            <person name="Isberg S.R."/>
            <person name="Miles L.G."/>
            <person name="Chong A.Y."/>
            <person name="Gongora J."/>
            <person name="Dalzell P."/>
            <person name="Moran C."/>
            <person name="Bed'hom B."/>
            <person name="Abzhanov A."/>
            <person name="Burgess S.C."/>
            <person name="Cooksey A.M."/>
            <person name="Castoe T.A."/>
            <person name="Crawford N.G."/>
            <person name="Densmore L.D."/>
            <person name="Drew J.C."/>
            <person name="Edwards S.V."/>
            <person name="Faircloth B.C."/>
            <person name="Fujita M.K."/>
            <person name="Greenwold M.J."/>
            <person name="Hoffmann F.G."/>
            <person name="Howard J.M."/>
            <person name="Iguchi T."/>
            <person name="Janes D.E."/>
            <person name="Khan S.Y."/>
            <person name="Kohno S."/>
            <person name="de Koning A.J."/>
            <person name="Lance S.L."/>
            <person name="McCarthy F.M."/>
            <person name="McCormack J.E."/>
            <person name="Merchant M.E."/>
            <person name="Peterson D.G."/>
            <person name="Pollock D.D."/>
            <person name="Pourmand N."/>
            <person name="Raney B.J."/>
            <person name="Roessler K.A."/>
            <person name="Sanford J.R."/>
            <person name="Sawyer R.H."/>
            <person name="Schmidt C.J."/>
            <person name="Triplett E.W."/>
            <person name="Tuberville T.D."/>
            <person name="Venegas-Anaya M."/>
            <person name="Howard J.T."/>
            <person name="Jarvis E.D."/>
            <person name="Guillette L.J.Jr."/>
            <person name="Glenn T.C."/>
            <person name="Green R.E."/>
            <person name="Ray D.A."/>
        </authorList>
    </citation>
    <scope>NUCLEOTIDE SEQUENCE [LARGE SCALE GENOMIC DNA]</scope>
    <source>
        <strain evidence="5">KSC_2009_1</strain>
    </source>
</reference>
<dbReference type="AlphaFoldDB" id="A0A151NDW1"/>
<dbReference type="InterPro" id="IPR006140">
    <property type="entry name" value="D-isomer_DH_NAD-bd"/>
</dbReference>
<name>A0A151NDW1_ALLMI</name>
<dbReference type="PANTHER" id="PTHR10996">
    <property type="entry name" value="2-HYDROXYACID DEHYDROGENASE-RELATED"/>
    <property type="match status" value="1"/>
</dbReference>
<evidence type="ECO:0000313" key="5">
    <source>
        <dbReference type="EMBL" id="KYO34984.1"/>
    </source>
</evidence>
<evidence type="ECO:0000313" key="6">
    <source>
        <dbReference type="Proteomes" id="UP000050525"/>
    </source>
</evidence>
<evidence type="ECO:0000259" key="4">
    <source>
        <dbReference type="Pfam" id="PF02826"/>
    </source>
</evidence>
<dbReference type="GO" id="GO:0008465">
    <property type="term" value="F:hydroxypyruvate reductase (NADH) activity"/>
    <property type="evidence" value="ECO:0007669"/>
    <property type="project" value="TreeGrafter"/>
</dbReference>
<proteinExistence type="predicted"/>
<dbReference type="InterPro" id="IPR029752">
    <property type="entry name" value="D-isomer_DH_CS1"/>
</dbReference>
<sequence length="618" mass="66649">MKILHQSRLCHIEQWDSEDPVPRSELLKKVAGIQGLYCLLTEKIDAEVLDAAGPSLKVVSTMSVGYDHISLQELKKRGIKLGYTPDVLTEAVAELTVALLLATSRRLLEAAEKAKTGGWGTWKPLWMCGHGLTDSTVGILGLGRIGVAVATRLKPFGVKRFLYTDMSARPEVATSIPADSVTMDELARLSDFIVVCCALTPETQGICNKSLFSQMKDTAIFVNTSRGGVVNQDDLYQALVNGQIAAAGLDVTEPEPLPTDHPLFKLKNCVVLPHIASATVSTRNAMAALAANNLLAGLRGEAMEKEHQGCSSALEHTRCSIEQWDSDEPIPQSELLARVAGKHGLLCLLSDRIDKEVLDAAGSNLKVISTMSAGFDHLALEEIKKRGIRVGYIPDILTDATAELTVALLLATCRRLPESVEEVKNGGWTTWKPFWMCGYGLSDSTVGIIGLGRIGQAVARRLKPFGVKRFLYAGRHPKPEGAAEFEAEFVPLTRLAEESDFVVVTCSLTPDTAGLCNKDFFGKMKKTSVFINTSRGAVVNQDDLYQALVSGQIAAAGLDVTTPEPLPTEHPLLSLKNCVILPHIGSATYATRSTMSVLAVNNLLAGLKGESMPSELHL</sequence>
<dbReference type="Proteomes" id="UP000050525">
    <property type="component" value="Unassembled WGS sequence"/>
</dbReference>
<dbReference type="Pfam" id="PF02826">
    <property type="entry name" value="2-Hacid_dh_C"/>
    <property type="match status" value="2"/>
</dbReference>
<dbReference type="GO" id="GO:0051287">
    <property type="term" value="F:NAD binding"/>
    <property type="evidence" value="ECO:0007669"/>
    <property type="project" value="InterPro"/>
</dbReference>
<dbReference type="InterPro" id="IPR050223">
    <property type="entry name" value="D-isomer_2-hydroxyacid_DH"/>
</dbReference>
<dbReference type="EMBL" id="AKHW03003207">
    <property type="protein sequence ID" value="KYO34984.1"/>
    <property type="molecule type" value="Genomic_DNA"/>
</dbReference>
<dbReference type="PANTHER" id="PTHR10996:SF230">
    <property type="entry name" value="GLYOXYLATE REDUCTASE_HYDROXYPYRUVATE REDUCTASE B"/>
    <property type="match status" value="1"/>
</dbReference>
<feature type="domain" description="D-isomer specific 2-hydroxyacid dehydrogenase catalytic" evidence="3">
    <location>
        <begin position="313"/>
        <end position="615"/>
    </location>
</feature>
<dbReference type="InterPro" id="IPR029753">
    <property type="entry name" value="D-isomer_DH_CS"/>
</dbReference>
<dbReference type="eggNOG" id="KOG0069">
    <property type="taxonomic scope" value="Eukaryota"/>
</dbReference>
<dbReference type="Pfam" id="PF00389">
    <property type="entry name" value="2-Hacid_dh"/>
    <property type="match status" value="2"/>
</dbReference>
<accession>A0A151NDW1</accession>
<dbReference type="InterPro" id="IPR036291">
    <property type="entry name" value="NAD(P)-bd_dom_sf"/>
</dbReference>
<dbReference type="InterPro" id="IPR006139">
    <property type="entry name" value="D-isomer_2_OHA_DH_cat_dom"/>
</dbReference>
<evidence type="ECO:0000256" key="2">
    <source>
        <dbReference type="ARBA" id="ARBA00073306"/>
    </source>
</evidence>
<dbReference type="CDD" id="cd05301">
    <property type="entry name" value="GDH"/>
    <property type="match status" value="2"/>
</dbReference>
<dbReference type="PROSITE" id="PS00065">
    <property type="entry name" value="D_2_HYDROXYACID_DH_1"/>
    <property type="match status" value="1"/>
</dbReference>
<keyword evidence="6" id="KW-1185">Reference proteome</keyword>
<dbReference type="GO" id="GO:0030267">
    <property type="term" value="F:glyoxylate reductase (NADPH) activity"/>
    <property type="evidence" value="ECO:0007669"/>
    <property type="project" value="TreeGrafter"/>
</dbReference>
<dbReference type="Gene3D" id="3.40.50.720">
    <property type="entry name" value="NAD(P)-binding Rossmann-like Domain"/>
    <property type="match status" value="4"/>
</dbReference>
<protein>
    <recommendedName>
        <fullName evidence="2">Glyoxylate reductase/hydroxypyruvate reductase</fullName>
    </recommendedName>
</protein>
<dbReference type="FunFam" id="3.40.50.720:FF:000026">
    <property type="entry name" value="Glyoxylate/hydroxypyruvate reductase B"/>
    <property type="match status" value="2"/>
</dbReference>
<dbReference type="PROSITE" id="PS00671">
    <property type="entry name" value="D_2_HYDROXYACID_DH_3"/>
    <property type="match status" value="2"/>
</dbReference>
<comment type="caution">
    <text evidence="5">The sequence shown here is derived from an EMBL/GenBank/DDBJ whole genome shotgun (WGS) entry which is preliminary data.</text>
</comment>
<dbReference type="SUPFAM" id="SSF52283">
    <property type="entry name" value="Formate/glycerate dehydrogenase catalytic domain-like"/>
    <property type="match status" value="2"/>
</dbReference>
<dbReference type="SUPFAM" id="SSF51735">
    <property type="entry name" value="NAD(P)-binding Rossmann-fold domains"/>
    <property type="match status" value="2"/>
</dbReference>